<dbReference type="Proteomes" id="UP001177003">
    <property type="component" value="Chromosome 3"/>
</dbReference>
<feature type="region of interest" description="Disordered" evidence="1">
    <location>
        <begin position="98"/>
        <end position="119"/>
    </location>
</feature>
<protein>
    <submittedName>
        <fullName evidence="2">Uncharacterized protein</fullName>
    </submittedName>
</protein>
<name>A0AA35YMT9_LACSI</name>
<dbReference type="GO" id="GO:0003918">
    <property type="term" value="F:DNA topoisomerase type II (double strand cut, ATP-hydrolyzing) activity"/>
    <property type="evidence" value="ECO:0007669"/>
    <property type="project" value="InterPro"/>
</dbReference>
<reference evidence="2" key="1">
    <citation type="submission" date="2023-04" db="EMBL/GenBank/DDBJ databases">
        <authorList>
            <person name="Vijverberg K."/>
            <person name="Xiong W."/>
            <person name="Schranz E."/>
        </authorList>
    </citation>
    <scope>NUCLEOTIDE SEQUENCE</scope>
</reference>
<evidence type="ECO:0000256" key="1">
    <source>
        <dbReference type="SAM" id="MobiDB-lite"/>
    </source>
</evidence>
<dbReference type="AlphaFoldDB" id="A0AA35YMT9"/>
<accession>A0AA35YMT9</accession>
<keyword evidence="3" id="KW-1185">Reference proteome</keyword>
<evidence type="ECO:0000313" key="3">
    <source>
        <dbReference type="Proteomes" id="UP001177003"/>
    </source>
</evidence>
<dbReference type="GO" id="GO:0003677">
    <property type="term" value="F:DNA binding"/>
    <property type="evidence" value="ECO:0007669"/>
    <property type="project" value="InterPro"/>
</dbReference>
<sequence length="500" mass="57398">MVIFVIQHSNSEVPTKQHVKNSDLKNSDPLRNSDLKDLDLTKQLLSQSNTTSLSVSLATPHPTHQPTGHCSLVEVHLYYHRHPPPPFATPLLPSIGKRNPKPIPPPPSTPTSHTVHSFGSNVESSNRSLFFVSSLQTMLLSQRFYGRTIEGSLIGKRVKKAADVKVLCVLASIVDVNHVSSSSFIIWEFYEMRKWMMILTNLFKISIKTLYFHRCLCVLPSFHGWLSQISGLNNVIFLQVTKQVVLCLKRKKGWSCGHSAYHHSETSLLGTIIGMAQNFVDTHHRAQFDNCIIALHSVTHEFRIMNGHIYVDAFSLLLNFHLWYILTPVRVNFIWRDVKANKLFIILIDQNREKLVAVVPQQMMRFIYGGNLLGGVFSLNHFQIEPTYAEYPRGSDREKNDDRYCWKNRQRQAKIFPLLWFNAVNFVHFISPRRPGEYNKVETICNYTNTPSDCEDLLCNKEKLYNICFSGKIGSFGYNEHFDTNRINRRRVPVEDAGSI</sequence>
<gene>
    <name evidence="2" type="ORF">LSALG_LOCUS16907</name>
</gene>
<feature type="region of interest" description="Disordered" evidence="1">
    <location>
        <begin position="14"/>
        <end position="34"/>
    </location>
</feature>
<dbReference type="GO" id="GO:0005524">
    <property type="term" value="F:ATP binding"/>
    <property type="evidence" value="ECO:0007669"/>
    <property type="project" value="InterPro"/>
</dbReference>
<feature type="compositionally biased region" description="Basic and acidic residues" evidence="1">
    <location>
        <begin position="20"/>
        <end position="34"/>
    </location>
</feature>
<dbReference type="InterPro" id="IPR013758">
    <property type="entry name" value="Topo_IIA_A/C_ab"/>
</dbReference>
<evidence type="ECO:0000313" key="2">
    <source>
        <dbReference type="EMBL" id="CAI9276953.1"/>
    </source>
</evidence>
<dbReference type="GO" id="GO:0006265">
    <property type="term" value="P:DNA topological change"/>
    <property type="evidence" value="ECO:0007669"/>
    <property type="project" value="InterPro"/>
</dbReference>
<dbReference type="Gene3D" id="3.90.199.10">
    <property type="entry name" value="Topoisomerase II, domain 5"/>
    <property type="match status" value="1"/>
</dbReference>
<dbReference type="EMBL" id="OX465079">
    <property type="protein sequence ID" value="CAI9276953.1"/>
    <property type="molecule type" value="Genomic_DNA"/>
</dbReference>
<organism evidence="2 3">
    <name type="scientific">Lactuca saligna</name>
    <name type="common">Willowleaf lettuce</name>
    <dbReference type="NCBI Taxonomy" id="75948"/>
    <lineage>
        <taxon>Eukaryota</taxon>
        <taxon>Viridiplantae</taxon>
        <taxon>Streptophyta</taxon>
        <taxon>Embryophyta</taxon>
        <taxon>Tracheophyta</taxon>
        <taxon>Spermatophyta</taxon>
        <taxon>Magnoliopsida</taxon>
        <taxon>eudicotyledons</taxon>
        <taxon>Gunneridae</taxon>
        <taxon>Pentapetalae</taxon>
        <taxon>asterids</taxon>
        <taxon>campanulids</taxon>
        <taxon>Asterales</taxon>
        <taxon>Asteraceae</taxon>
        <taxon>Cichorioideae</taxon>
        <taxon>Cichorieae</taxon>
        <taxon>Lactucinae</taxon>
        <taxon>Lactuca</taxon>
    </lineage>
</organism>
<proteinExistence type="predicted"/>